<accession>A0A6J8C961</accession>
<protein>
    <submittedName>
        <fullName evidence="2">Uncharacterized protein</fullName>
    </submittedName>
</protein>
<dbReference type="AlphaFoldDB" id="A0A6J8C961"/>
<reference evidence="2 3" key="1">
    <citation type="submission" date="2020-06" db="EMBL/GenBank/DDBJ databases">
        <authorList>
            <person name="Li R."/>
            <person name="Bekaert M."/>
        </authorList>
    </citation>
    <scope>NUCLEOTIDE SEQUENCE [LARGE SCALE GENOMIC DNA]</scope>
    <source>
        <strain evidence="3">wild</strain>
    </source>
</reference>
<proteinExistence type="predicted"/>
<dbReference type="OrthoDB" id="6083831at2759"/>
<sequence>MMGYLAKDWKCFGKAKEQKDQLLTFCQSSLRKKFEKDSLEKGNTKDSKVSNEHKINGRANETLVLFPNRKPAQISKKTSLKQSSKLKNDGIFGRLDDSQSRPKSIDTRSREVSQSDSFIRLHSKQGEIQFNSQSVSDLSGGSFSLRKRANFSNLRENRKITDVNSEHADCKRVAALDFLRILGVMASCIELIPNARLHMRPIQLHLLSFWNPICKDMTVEIPFTQHLKSHLSWWTNTVNTLKG</sequence>
<feature type="compositionally biased region" description="Basic and acidic residues" evidence="1">
    <location>
        <begin position="94"/>
        <end position="109"/>
    </location>
</feature>
<evidence type="ECO:0000256" key="1">
    <source>
        <dbReference type="SAM" id="MobiDB-lite"/>
    </source>
</evidence>
<name>A0A6J8C961_MYTCO</name>
<dbReference type="Proteomes" id="UP000507470">
    <property type="component" value="Unassembled WGS sequence"/>
</dbReference>
<evidence type="ECO:0000313" key="3">
    <source>
        <dbReference type="Proteomes" id="UP000507470"/>
    </source>
</evidence>
<dbReference type="EMBL" id="CACVKT020004897">
    <property type="protein sequence ID" value="CAC5392071.1"/>
    <property type="molecule type" value="Genomic_DNA"/>
</dbReference>
<keyword evidence="3" id="KW-1185">Reference proteome</keyword>
<organism evidence="2 3">
    <name type="scientific">Mytilus coruscus</name>
    <name type="common">Sea mussel</name>
    <dbReference type="NCBI Taxonomy" id="42192"/>
    <lineage>
        <taxon>Eukaryota</taxon>
        <taxon>Metazoa</taxon>
        <taxon>Spiralia</taxon>
        <taxon>Lophotrochozoa</taxon>
        <taxon>Mollusca</taxon>
        <taxon>Bivalvia</taxon>
        <taxon>Autobranchia</taxon>
        <taxon>Pteriomorphia</taxon>
        <taxon>Mytilida</taxon>
        <taxon>Mytiloidea</taxon>
        <taxon>Mytilidae</taxon>
        <taxon>Mytilinae</taxon>
        <taxon>Mytilus</taxon>
    </lineage>
</organism>
<feature type="region of interest" description="Disordered" evidence="1">
    <location>
        <begin position="89"/>
        <end position="109"/>
    </location>
</feature>
<gene>
    <name evidence="2" type="ORF">MCOR_27037</name>
</gene>
<evidence type="ECO:0000313" key="2">
    <source>
        <dbReference type="EMBL" id="CAC5392071.1"/>
    </source>
</evidence>